<gene>
    <name evidence="1" type="ORF">BDD14_6559</name>
</gene>
<dbReference type="Proteomes" id="UP000292958">
    <property type="component" value="Unassembled WGS sequence"/>
</dbReference>
<accession>A0A4Q7XZJ6</accession>
<evidence type="ECO:0000313" key="1">
    <source>
        <dbReference type="EMBL" id="RZU28973.1"/>
    </source>
</evidence>
<keyword evidence="2" id="KW-1185">Reference proteome</keyword>
<protein>
    <submittedName>
        <fullName evidence="1">Uncharacterized protein</fullName>
    </submittedName>
</protein>
<sequence length="101" mass="11975">MRKKRWEIEQFRYTDANCDDTVPYRTFFRRKADALAYWHREKKAHRLFLASGLYLRLPGGRTKLIMLCYSDKEMLAALGRYLDDLKSGKFFSDAEAEPLTT</sequence>
<reference evidence="1 2" key="1">
    <citation type="submission" date="2019-02" db="EMBL/GenBank/DDBJ databases">
        <title>Genomic Encyclopedia of Archaeal and Bacterial Type Strains, Phase II (KMG-II): from individual species to whole genera.</title>
        <authorList>
            <person name="Goeker M."/>
        </authorList>
    </citation>
    <scope>NUCLEOTIDE SEQUENCE [LARGE SCALE GENOMIC DNA]</scope>
    <source>
        <strain evidence="1 2">DSM 18101</strain>
    </source>
</reference>
<name>A0A4Q7XZJ6_9BACT</name>
<proteinExistence type="predicted"/>
<dbReference type="AlphaFoldDB" id="A0A4Q7XZJ6"/>
<evidence type="ECO:0000313" key="2">
    <source>
        <dbReference type="Proteomes" id="UP000292958"/>
    </source>
</evidence>
<comment type="caution">
    <text evidence="1">The sequence shown here is derived from an EMBL/GenBank/DDBJ whole genome shotgun (WGS) entry which is preliminary data.</text>
</comment>
<dbReference type="EMBL" id="SHKW01000008">
    <property type="protein sequence ID" value="RZU28973.1"/>
    <property type="molecule type" value="Genomic_DNA"/>
</dbReference>
<organism evidence="1 2">
    <name type="scientific">Edaphobacter modestus</name>
    <dbReference type="NCBI Taxonomy" id="388466"/>
    <lineage>
        <taxon>Bacteria</taxon>
        <taxon>Pseudomonadati</taxon>
        <taxon>Acidobacteriota</taxon>
        <taxon>Terriglobia</taxon>
        <taxon>Terriglobales</taxon>
        <taxon>Acidobacteriaceae</taxon>
        <taxon>Edaphobacter</taxon>
    </lineage>
</organism>